<keyword evidence="1" id="KW-1133">Transmembrane helix</keyword>
<name>A0A096MI54_POEFO</name>
<dbReference type="SMART" id="SM00408">
    <property type="entry name" value="IGc2"/>
    <property type="match status" value="2"/>
</dbReference>
<reference evidence="3" key="2">
    <citation type="submission" date="2025-08" db="UniProtKB">
        <authorList>
            <consortium name="Ensembl"/>
        </authorList>
    </citation>
    <scope>IDENTIFICATION</scope>
</reference>
<dbReference type="EMBL" id="AYCK01002864">
    <property type="status" value="NOT_ANNOTATED_CDS"/>
    <property type="molecule type" value="Genomic_DNA"/>
</dbReference>
<dbReference type="Proteomes" id="UP000028760">
    <property type="component" value="Unassembled WGS sequence"/>
</dbReference>
<dbReference type="Ensembl" id="ENSPFOT00000031064.1">
    <property type="protein sequence ID" value="ENSPFOP00000031095.1"/>
    <property type="gene ID" value="ENSPFOG00000008840.2"/>
</dbReference>
<protein>
    <recommendedName>
        <fullName evidence="2">Ig-like domain-containing protein</fullName>
    </recommendedName>
</protein>
<evidence type="ECO:0000256" key="1">
    <source>
        <dbReference type="SAM" id="Phobius"/>
    </source>
</evidence>
<dbReference type="PROSITE" id="PS50835">
    <property type="entry name" value="IG_LIKE"/>
    <property type="match status" value="4"/>
</dbReference>
<organism evidence="3 4">
    <name type="scientific">Poecilia formosa</name>
    <name type="common">Amazon molly</name>
    <name type="synonym">Limia formosa</name>
    <dbReference type="NCBI Taxonomy" id="48698"/>
    <lineage>
        <taxon>Eukaryota</taxon>
        <taxon>Metazoa</taxon>
        <taxon>Chordata</taxon>
        <taxon>Craniata</taxon>
        <taxon>Vertebrata</taxon>
        <taxon>Euteleostomi</taxon>
        <taxon>Actinopterygii</taxon>
        <taxon>Neopterygii</taxon>
        <taxon>Teleostei</taxon>
        <taxon>Neoteleostei</taxon>
        <taxon>Acanthomorphata</taxon>
        <taxon>Ovalentaria</taxon>
        <taxon>Atherinomorphae</taxon>
        <taxon>Cyprinodontiformes</taxon>
        <taxon>Poeciliidae</taxon>
        <taxon>Poeciliinae</taxon>
        <taxon>Poecilia</taxon>
    </lineage>
</organism>
<dbReference type="EMBL" id="AYCK01002866">
    <property type="status" value="NOT_ANNOTATED_CDS"/>
    <property type="molecule type" value="Genomic_DNA"/>
</dbReference>
<keyword evidence="4" id="KW-1185">Reference proteome</keyword>
<evidence type="ECO:0000313" key="3">
    <source>
        <dbReference type="Ensembl" id="ENSPFOP00000031095.1"/>
    </source>
</evidence>
<sequence length="554" mass="60444">MKVYQTVMAALTEHMLTVNMLLSVFFLPGDLTDYCYGGKPALNLTTPNNMEALTGSCLEIPCTYETDHATYDSSKTIYGVWLKGGAYFGANSRVIFHSSGSINNYSLDLIGNLKEKNCTTLFPNLTTKHIDKYFFRVENGGYKATACADPLQITVKDSPWSPSINVPSDLKEHQSVTVTCSAFTPCPHSPPELTWNLQQDSLRQTEENTDGTFTTKIQETITLSDTHDGYNITCSAKYPVIGGTKTAETEVTLSVSYAPRNTSASISPSGLVSAGSWVELSCSSRAKPPPRFTWFRISRDGDMNVSVGQIFSFNVTEGGEFHCVATNHLGNDSSSRICVTTEDSPRSPSINVPSDLKEHQSVTVTCSAFTPCPHSPPELTWTLQQDSLSQTEKNTDGTFTTKIQETITLSDTHDGYNIRCSARYPVIGGNKTAETEVTLSVSYAPRNTSASISPSGLVSAGSWVELSCSSRAKPPPRFTWFWNSKDGATNVSVEQVYSFNATEGGEYYCVASNDLGNQTSSVVQINIEGSFPFLIVLLAVIVAIVLIWLLILVW</sequence>
<reference evidence="4" key="1">
    <citation type="submission" date="2013-10" db="EMBL/GenBank/DDBJ databases">
        <authorList>
            <person name="Schartl M."/>
            <person name="Warren W."/>
        </authorList>
    </citation>
    <scope>NUCLEOTIDE SEQUENCE [LARGE SCALE GENOMIC DNA]</scope>
    <source>
        <strain evidence="4">female</strain>
    </source>
</reference>
<keyword evidence="1" id="KW-0472">Membrane</keyword>
<dbReference type="EMBL" id="AYCK01002863">
    <property type="status" value="NOT_ANNOTATED_CDS"/>
    <property type="molecule type" value="Genomic_DNA"/>
</dbReference>
<dbReference type="InterPro" id="IPR013783">
    <property type="entry name" value="Ig-like_fold"/>
</dbReference>
<dbReference type="eggNOG" id="KOG4475">
    <property type="taxonomic scope" value="Eukaryota"/>
</dbReference>
<dbReference type="Gene3D" id="2.60.40.10">
    <property type="entry name" value="Immunoglobulins"/>
    <property type="match status" value="5"/>
</dbReference>
<dbReference type="EMBL" id="AYCK01002870">
    <property type="status" value="NOT_ANNOTATED_CDS"/>
    <property type="molecule type" value="Genomic_DNA"/>
</dbReference>
<dbReference type="PANTHER" id="PTHR46484">
    <property type="entry name" value="SI:CH211-171H4.5-RELATED"/>
    <property type="match status" value="1"/>
</dbReference>
<dbReference type="InterPro" id="IPR007110">
    <property type="entry name" value="Ig-like_dom"/>
</dbReference>
<dbReference type="EMBL" id="AYCK01002867">
    <property type="status" value="NOT_ANNOTATED_CDS"/>
    <property type="molecule type" value="Genomic_DNA"/>
</dbReference>
<evidence type="ECO:0000259" key="2">
    <source>
        <dbReference type="PROSITE" id="PS50835"/>
    </source>
</evidence>
<dbReference type="Pfam" id="PF13927">
    <property type="entry name" value="Ig_3"/>
    <property type="match status" value="1"/>
</dbReference>
<dbReference type="InterPro" id="IPR003599">
    <property type="entry name" value="Ig_sub"/>
</dbReference>
<dbReference type="CDD" id="cd00096">
    <property type="entry name" value="Ig"/>
    <property type="match status" value="1"/>
</dbReference>
<dbReference type="STRING" id="48698.ENSPFOP00000031095"/>
<dbReference type="InterPro" id="IPR036179">
    <property type="entry name" value="Ig-like_dom_sf"/>
</dbReference>
<dbReference type="EMBL" id="AYCK01002865">
    <property type="status" value="NOT_ANNOTATED_CDS"/>
    <property type="molecule type" value="Genomic_DNA"/>
</dbReference>
<dbReference type="EMBL" id="AYCK01002868">
    <property type="status" value="NOT_ANNOTATED_CDS"/>
    <property type="molecule type" value="Genomic_DNA"/>
</dbReference>
<feature type="domain" description="Ig-like" evidence="2">
    <location>
        <begin position="445"/>
        <end position="528"/>
    </location>
</feature>
<dbReference type="SUPFAM" id="SSF48726">
    <property type="entry name" value="Immunoglobulin"/>
    <property type="match status" value="5"/>
</dbReference>
<dbReference type="EMBL" id="AYCK01002871">
    <property type="status" value="NOT_ANNOTATED_CDS"/>
    <property type="molecule type" value="Genomic_DNA"/>
</dbReference>
<proteinExistence type="predicted"/>
<evidence type="ECO:0000313" key="4">
    <source>
        <dbReference type="Proteomes" id="UP000028760"/>
    </source>
</evidence>
<feature type="transmembrane region" description="Helical" evidence="1">
    <location>
        <begin position="531"/>
        <end position="553"/>
    </location>
</feature>
<dbReference type="SMART" id="SM00409">
    <property type="entry name" value="IG"/>
    <property type="match status" value="5"/>
</dbReference>
<keyword evidence="1" id="KW-0812">Transmembrane</keyword>
<dbReference type="AlphaFoldDB" id="A0A096MI54"/>
<dbReference type="PANTHER" id="PTHR46484:SF8">
    <property type="entry name" value="B-CELL RECEPTOR CD22-LIKE-RELATED"/>
    <property type="match status" value="1"/>
</dbReference>
<feature type="domain" description="Ig-like" evidence="2">
    <location>
        <begin position="348"/>
        <end position="440"/>
    </location>
</feature>
<reference evidence="3" key="3">
    <citation type="submission" date="2025-09" db="UniProtKB">
        <authorList>
            <consortium name="Ensembl"/>
        </authorList>
    </citation>
    <scope>IDENTIFICATION</scope>
</reference>
<dbReference type="GeneTree" id="ENSGT01150000286924"/>
<feature type="domain" description="Ig-like" evidence="2">
    <location>
        <begin position="259"/>
        <end position="340"/>
    </location>
</feature>
<dbReference type="InterPro" id="IPR003598">
    <property type="entry name" value="Ig_sub2"/>
</dbReference>
<feature type="domain" description="Ig-like" evidence="2">
    <location>
        <begin position="162"/>
        <end position="254"/>
    </location>
</feature>
<dbReference type="EMBL" id="AYCK01002862">
    <property type="status" value="NOT_ANNOTATED_CDS"/>
    <property type="molecule type" value="Genomic_DNA"/>
</dbReference>
<dbReference type="EMBL" id="AYCK01002869">
    <property type="status" value="NOT_ANNOTATED_CDS"/>
    <property type="molecule type" value="Genomic_DNA"/>
</dbReference>
<accession>A0A096MI54</accession>